<evidence type="ECO:0000259" key="2">
    <source>
        <dbReference type="Pfam" id="PF01370"/>
    </source>
</evidence>
<evidence type="ECO:0000256" key="1">
    <source>
        <dbReference type="ARBA" id="ARBA00009353"/>
    </source>
</evidence>
<dbReference type="PANTHER" id="PTHR11092:SF0">
    <property type="entry name" value="EPIMERASE FAMILY PROTEIN SDR39U1"/>
    <property type="match status" value="1"/>
</dbReference>
<evidence type="ECO:0000313" key="4">
    <source>
        <dbReference type="EMBL" id="AIT09449.1"/>
    </source>
</evidence>
<dbReference type="eggNOG" id="COG1090">
    <property type="taxonomic scope" value="Bacteria"/>
</dbReference>
<dbReference type="OrthoDB" id="9801773at2"/>
<gene>
    <name evidence="4" type="ORF">LO80_05365</name>
</gene>
<organism evidence="4 5">
    <name type="scientific">Candidatus Francisella endociliophora</name>
    <dbReference type="NCBI Taxonomy" id="653937"/>
    <lineage>
        <taxon>Bacteria</taxon>
        <taxon>Pseudomonadati</taxon>
        <taxon>Pseudomonadota</taxon>
        <taxon>Gammaproteobacteria</taxon>
        <taxon>Thiotrichales</taxon>
        <taxon>Francisellaceae</taxon>
        <taxon>Francisella</taxon>
    </lineage>
</organism>
<dbReference type="AlphaFoldDB" id="A0A097EPF3"/>
<accession>A0A097EPF3</accession>
<dbReference type="InterPro" id="IPR013549">
    <property type="entry name" value="DUF1731"/>
</dbReference>
<dbReference type="Pfam" id="PF01370">
    <property type="entry name" value="Epimerase"/>
    <property type="match status" value="1"/>
</dbReference>
<dbReference type="Proteomes" id="UP000029672">
    <property type="component" value="Chromosome"/>
</dbReference>
<dbReference type="InterPro" id="IPR010099">
    <property type="entry name" value="SDR39U1"/>
</dbReference>
<sequence>MKILIAGGSGFVGRGLSKYLSKNHQLTLLSRSNELELGFFDDLVTWAELTEDSIAKYDIVINLCGYNIGEKHWSKSVKEKIISSRIEPTTKLVKLIGNKDIWLINASAIGFYNFSDITQDEDNHDRKYDSLTFGQEVVDKWETCLVDSPLKYYTILRFGVVIGNGGVLEKMIMPAKFGFLTKFGEGNNYMTWVSLHDLCRAFEFVIDEQLKTKDVYNLTAPEACQHRKFVELLQKYMAKKWVIKIPEYAIKFMFGQMGKELLLSSQNIKPAKLQSEGFEFEDINIEKALERYV</sequence>
<feature type="domain" description="DUF1731" evidence="3">
    <location>
        <begin position="245"/>
        <end position="290"/>
    </location>
</feature>
<dbReference type="Pfam" id="PF08338">
    <property type="entry name" value="DUF1731"/>
    <property type="match status" value="1"/>
</dbReference>
<dbReference type="KEGG" id="frf:LO80_05365"/>
<dbReference type="Gene3D" id="3.40.50.720">
    <property type="entry name" value="NAD(P)-binding Rossmann-like Domain"/>
    <property type="match status" value="1"/>
</dbReference>
<name>A0A097EPF3_9GAMM</name>
<dbReference type="HOGENOM" id="CLU_047373_0_3_6"/>
<dbReference type="STRING" id="1547445.LO80_05365"/>
<proteinExistence type="inferred from homology"/>
<evidence type="ECO:0000313" key="5">
    <source>
        <dbReference type="Proteomes" id="UP000029672"/>
    </source>
</evidence>
<dbReference type="InterPro" id="IPR001509">
    <property type="entry name" value="Epimerase_deHydtase"/>
</dbReference>
<evidence type="ECO:0000259" key="3">
    <source>
        <dbReference type="Pfam" id="PF08338"/>
    </source>
</evidence>
<dbReference type="PANTHER" id="PTHR11092">
    <property type="entry name" value="SUGAR NUCLEOTIDE EPIMERASE RELATED"/>
    <property type="match status" value="1"/>
</dbReference>
<comment type="similarity">
    <text evidence="1">Belongs to the NAD(P)-dependent epimerase/dehydratase family. SDR39U1 subfamily.</text>
</comment>
<dbReference type="EMBL" id="CP009574">
    <property type="protein sequence ID" value="AIT09449.1"/>
    <property type="molecule type" value="Genomic_DNA"/>
</dbReference>
<dbReference type="SUPFAM" id="SSF51735">
    <property type="entry name" value="NAD(P)-binding Rossmann-fold domains"/>
    <property type="match status" value="1"/>
</dbReference>
<dbReference type="NCBIfam" id="TIGR01777">
    <property type="entry name" value="yfcH"/>
    <property type="match status" value="1"/>
</dbReference>
<feature type="domain" description="NAD-dependent epimerase/dehydratase" evidence="2">
    <location>
        <begin position="3"/>
        <end position="218"/>
    </location>
</feature>
<reference evidence="4 5" key="1">
    <citation type="submission" date="2014-10" db="EMBL/GenBank/DDBJ databases">
        <title>Whole genome sequence of Francisella endociliophora strain FSC1006, isolated from a laboratory culture of the marine ciliate Euplotes raikovi.</title>
        <authorList>
            <person name="Granberg M."/>
            <person name="Backman S."/>
            <person name="Lundmark E."/>
            <person name="Nilsson E."/>
            <person name="Karlsson E."/>
            <person name="Thelaus J."/>
            <person name="Ohrman C."/>
            <person name="Larkeryd A."/>
            <person name="Stenberg P."/>
        </authorList>
    </citation>
    <scope>NUCLEOTIDE SEQUENCE [LARGE SCALE GENOMIC DNA]</scope>
    <source>
        <strain evidence="4 5">FSC1006</strain>
    </source>
</reference>
<keyword evidence="5" id="KW-1185">Reference proteome</keyword>
<protein>
    <submittedName>
        <fullName evidence="4">Epimerase</fullName>
    </submittedName>
</protein>
<dbReference type="RefSeq" id="WP_040009235.1">
    <property type="nucleotide sequence ID" value="NZ_CP009574.1"/>
</dbReference>
<dbReference type="InterPro" id="IPR036291">
    <property type="entry name" value="NAD(P)-bd_dom_sf"/>
</dbReference>